<protein>
    <submittedName>
        <fullName evidence="1">Uncharacterized protein</fullName>
    </submittedName>
</protein>
<dbReference type="AlphaFoldDB" id="X1FE14"/>
<name>X1FE14_9ZZZZ</name>
<gene>
    <name evidence="1" type="ORF">S03H2_21320</name>
</gene>
<evidence type="ECO:0000313" key="1">
    <source>
        <dbReference type="EMBL" id="GAH43881.1"/>
    </source>
</evidence>
<organism evidence="1">
    <name type="scientific">marine sediment metagenome</name>
    <dbReference type="NCBI Taxonomy" id="412755"/>
    <lineage>
        <taxon>unclassified sequences</taxon>
        <taxon>metagenomes</taxon>
        <taxon>ecological metagenomes</taxon>
    </lineage>
</organism>
<reference evidence="1" key="1">
    <citation type="journal article" date="2014" name="Front. Microbiol.">
        <title>High frequency of phylogenetically diverse reductive dehalogenase-homologous genes in deep subseafloor sedimentary metagenomes.</title>
        <authorList>
            <person name="Kawai M."/>
            <person name="Futagami T."/>
            <person name="Toyoda A."/>
            <person name="Takaki Y."/>
            <person name="Nishi S."/>
            <person name="Hori S."/>
            <person name="Arai W."/>
            <person name="Tsubouchi T."/>
            <person name="Morono Y."/>
            <person name="Uchiyama I."/>
            <person name="Ito T."/>
            <person name="Fujiyama A."/>
            <person name="Inagaki F."/>
            <person name="Takami H."/>
        </authorList>
    </citation>
    <scope>NUCLEOTIDE SEQUENCE</scope>
    <source>
        <strain evidence="1">Expedition CK06-06</strain>
    </source>
</reference>
<dbReference type="EMBL" id="BARU01011332">
    <property type="protein sequence ID" value="GAH43881.1"/>
    <property type="molecule type" value="Genomic_DNA"/>
</dbReference>
<feature type="non-terminal residue" evidence="1">
    <location>
        <position position="1"/>
    </location>
</feature>
<accession>X1FE14</accession>
<sequence length="32" mass="3750">YQVGEIRIGRYTKTSGQQKSKRIRESVIVLQK</sequence>
<proteinExistence type="predicted"/>
<comment type="caution">
    <text evidence="1">The sequence shown here is derived from an EMBL/GenBank/DDBJ whole genome shotgun (WGS) entry which is preliminary data.</text>
</comment>